<dbReference type="PANTHER" id="PTHR11362">
    <property type="entry name" value="PHOSPHATIDYLETHANOLAMINE-BINDING PROTEIN"/>
    <property type="match status" value="1"/>
</dbReference>
<reference evidence="3" key="1">
    <citation type="journal article" date="2013" name="Genetics">
        <title>The draft genome and transcriptome of Panagrellus redivivus are shaped by the harsh demands of a free-living lifestyle.</title>
        <authorList>
            <person name="Srinivasan J."/>
            <person name="Dillman A.R."/>
            <person name="Macchietto M.G."/>
            <person name="Heikkinen L."/>
            <person name="Lakso M."/>
            <person name="Fracchia K.M."/>
            <person name="Antoshechkin I."/>
            <person name="Mortazavi A."/>
            <person name="Wong G."/>
            <person name="Sternberg P.W."/>
        </authorList>
    </citation>
    <scope>NUCLEOTIDE SEQUENCE [LARGE SCALE GENOMIC DNA]</scope>
    <source>
        <strain evidence="3">MT8872</strain>
    </source>
</reference>
<dbReference type="Proteomes" id="UP000492821">
    <property type="component" value="Unassembled WGS sequence"/>
</dbReference>
<dbReference type="PROSITE" id="PS01220">
    <property type="entry name" value="PBP"/>
    <property type="match status" value="1"/>
</dbReference>
<reference evidence="4" key="2">
    <citation type="submission" date="2020-10" db="UniProtKB">
        <authorList>
            <consortium name="WormBaseParasite"/>
        </authorList>
    </citation>
    <scope>IDENTIFICATION</scope>
</reference>
<comment type="similarity">
    <text evidence="1">Belongs to the phosphatidylethanolamine-binding protein family.</text>
</comment>
<dbReference type="InterPro" id="IPR008914">
    <property type="entry name" value="PEBP"/>
</dbReference>
<feature type="chain" id="PRO_5028868846" evidence="2">
    <location>
        <begin position="21"/>
        <end position="210"/>
    </location>
</feature>
<dbReference type="Pfam" id="PF01161">
    <property type="entry name" value="PBP"/>
    <property type="match status" value="1"/>
</dbReference>
<dbReference type="PANTHER" id="PTHR11362:SF82">
    <property type="entry name" value="PHOSPHATIDYLETHANOLAMINE-BINDING PROTEIN 4"/>
    <property type="match status" value="1"/>
</dbReference>
<evidence type="ECO:0000313" key="4">
    <source>
        <dbReference type="WBParaSite" id="Pan_g5802.t1"/>
    </source>
</evidence>
<accession>A0A7E4W060</accession>
<dbReference type="InterPro" id="IPR001858">
    <property type="entry name" value="Phosphatidylethanolamine-bd_CS"/>
</dbReference>
<dbReference type="Gene3D" id="3.90.280.10">
    <property type="entry name" value="PEBP-like"/>
    <property type="match status" value="1"/>
</dbReference>
<evidence type="ECO:0000256" key="1">
    <source>
        <dbReference type="ARBA" id="ARBA00007091"/>
    </source>
</evidence>
<name>A0A7E4W060_PANRE</name>
<dbReference type="AlphaFoldDB" id="A0A7E4W060"/>
<dbReference type="InterPro" id="IPR036610">
    <property type="entry name" value="PEBP-like_sf"/>
</dbReference>
<proteinExistence type="inferred from homology"/>
<dbReference type="InterPro" id="IPR035810">
    <property type="entry name" value="PEBP_euk"/>
</dbReference>
<sequence length="210" mass="23208">MRQLVLFFVCLFTTLQCAAGYDDIEAAFRRHKVVKDVIGLAPPKLLKVAFDSGSEASLGNILTPNDVKNAPIEVSWPAKSERLYTLVMIDPDAPSRANPSRREFLHWLVVNIPGGAVSLGDTLAEYVGAGPPEGTGLHRYVFIVYLQDGRLTDYSIGHISKYTSSGRPMFMAQKFADKHELGAPIAGNFYQAMYDSYVPILHRQMSQGNN</sequence>
<evidence type="ECO:0000256" key="2">
    <source>
        <dbReference type="SAM" id="SignalP"/>
    </source>
</evidence>
<dbReference type="SUPFAM" id="SSF49777">
    <property type="entry name" value="PEBP-like"/>
    <property type="match status" value="1"/>
</dbReference>
<keyword evidence="2" id="KW-0732">Signal</keyword>
<evidence type="ECO:0000313" key="3">
    <source>
        <dbReference type="Proteomes" id="UP000492821"/>
    </source>
</evidence>
<keyword evidence="3" id="KW-1185">Reference proteome</keyword>
<organism evidence="3 4">
    <name type="scientific">Panagrellus redivivus</name>
    <name type="common">Microworm</name>
    <dbReference type="NCBI Taxonomy" id="6233"/>
    <lineage>
        <taxon>Eukaryota</taxon>
        <taxon>Metazoa</taxon>
        <taxon>Ecdysozoa</taxon>
        <taxon>Nematoda</taxon>
        <taxon>Chromadorea</taxon>
        <taxon>Rhabditida</taxon>
        <taxon>Tylenchina</taxon>
        <taxon>Panagrolaimomorpha</taxon>
        <taxon>Panagrolaimoidea</taxon>
        <taxon>Panagrolaimidae</taxon>
        <taxon>Panagrellus</taxon>
    </lineage>
</organism>
<dbReference type="CDD" id="cd00866">
    <property type="entry name" value="PEBP_euk"/>
    <property type="match status" value="1"/>
</dbReference>
<feature type="signal peptide" evidence="2">
    <location>
        <begin position="1"/>
        <end position="20"/>
    </location>
</feature>
<dbReference type="WBParaSite" id="Pan_g5802.t1">
    <property type="protein sequence ID" value="Pan_g5802.t1"/>
    <property type="gene ID" value="Pan_g5802"/>
</dbReference>
<protein>
    <submittedName>
        <fullName evidence="4">Phosphatidylethanolamine-binding protein</fullName>
    </submittedName>
</protein>